<keyword evidence="2" id="KW-1185">Reference proteome</keyword>
<dbReference type="InterPro" id="IPR036188">
    <property type="entry name" value="FAD/NAD-bd_sf"/>
</dbReference>
<organism evidence="1 2">
    <name type="scientific">Sphaerobolus stellatus (strain SS14)</name>
    <dbReference type="NCBI Taxonomy" id="990650"/>
    <lineage>
        <taxon>Eukaryota</taxon>
        <taxon>Fungi</taxon>
        <taxon>Dikarya</taxon>
        <taxon>Basidiomycota</taxon>
        <taxon>Agaricomycotina</taxon>
        <taxon>Agaricomycetes</taxon>
        <taxon>Phallomycetidae</taxon>
        <taxon>Geastrales</taxon>
        <taxon>Sphaerobolaceae</taxon>
        <taxon>Sphaerobolus</taxon>
    </lineage>
</organism>
<sequence>MEGIDDLCLLQGLSKVMHRKLVQSLSIAYDLPNLGIQRERLSGTAVVCGGSTLTSISGLLIARICSDHFENVTIIEPEEWLLTEERLNPNPDQIFIMKTISNPRARIPQWPAAQGFDASLTLVLEKLFGPEEVKNEVTEAGTKPGWELGTLYFSEEASHSRPSFRRLVLKTKNIQQLSGKGDGLVAQNGALTGVKRRTANGKEEIVPATLVVDFTGVALGGFRWLQELLGSTSAAAKQLASLKETFNNKYQAVSCFFKLSDAVIDEMDQAGIPGIKDNGLQHIFLPNLNADTRSLVLSSSEKNILSISCCEYDMQEEIERMDNIREYYHNLVMEVPLPKYIYTILDILEKHRVPFSKYAIRTPYPVYIQYAKAKGLPSNFIAIGDSVMQLNPIKGQGASKACAEVVSLNKLLLDVKGNTLPSDFGQNFFKLQATRTGGLWSVCPTTLAHEAVLKI</sequence>
<dbReference type="SUPFAM" id="SSF51905">
    <property type="entry name" value="FAD/NAD(P)-binding domain"/>
    <property type="match status" value="1"/>
</dbReference>
<dbReference type="OrthoDB" id="10051892at2759"/>
<reference evidence="1 2" key="1">
    <citation type="submission" date="2014-06" db="EMBL/GenBank/DDBJ databases">
        <title>Evolutionary Origins and Diversification of the Mycorrhizal Mutualists.</title>
        <authorList>
            <consortium name="DOE Joint Genome Institute"/>
            <consortium name="Mycorrhizal Genomics Consortium"/>
            <person name="Kohler A."/>
            <person name="Kuo A."/>
            <person name="Nagy L.G."/>
            <person name="Floudas D."/>
            <person name="Copeland A."/>
            <person name="Barry K.W."/>
            <person name="Cichocki N."/>
            <person name="Veneault-Fourrey C."/>
            <person name="LaButti K."/>
            <person name="Lindquist E.A."/>
            <person name="Lipzen A."/>
            <person name="Lundell T."/>
            <person name="Morin E."/>
            <person name="Murat C."/>
            <person name="Riley R."/>
            <person name="Ohm R."/>
            <person name="Sun H."/>
            <person name="Tunlid A."/>
            <person name="Henrissat B."/>
            <person name="Grigoriev I.V."/>
            <person name="Hibbett D.S."/>
            <person name="Martin F."/>
        </authorList>
    </citation>
    <scope>NUCLEOTIDE SEQUENCE [LARGE SCALE GENOMIC DNA]</scope>
    <source>
        <strain evidence="1 2">SS14</strain>
    </source>
</reference>
<proteinExistence type="predicted"/>
<evidence type="ECO:0000313" key="1">
    <source>
        <dbReference type="EMBL" id="KIJ35409.1"/>
    </source>
</evidence>
<evidence type="ECO:0008006" key="3">
    <source>
        <dbReference type="Google" id="ProtNLM"/>
    </source>
</evidence>
<name>A0A0C9UKQ5_SPHS4</name>
<gene>
    <name evidence="1" type="ORF">M422DRAFT_262371</name>
</gene>
<protein>
    <recommendedName>
        <fullName evidence="3">Squalene monooxygenase</fullName>
    </recommendedName>
</protein>
<dbReference type="Proteomes" id="UP000054279">
    <property type="component" value="Unassembled WGS sequence"/>
</dbReference>
<dbReference type="HOGENOM" id="CLU_025587_1_0_1"/>
<evidence type="ECO:0000313" key="2">
    <source>
        <dbReference type="Proteomes" id="UP000054279"/>
    </source>
</evidence>
<dbReference type="EMBL" id="KN837189">
    <property type="protein sequence ID" value="KIJ35409.1"/>
    <property type="molecule type" value="Genomic_DNA"/>
</dbReference>
<dbReference type="AlphaFoldDB" id="A0A0C9UKQ5"/>
<accession>A0A0C9UKQ5</accession>